<dbReference type="InterPro" id="IPR016913">
    <property type="entry name" value="UCP029215"/>
</dbReference>
<feature type="compositionally biased region" description="Basic and acidic residues" evidence="1">
    <location>
        <begin position="232"/>
        <end position="281"/>
    </location>
</feature>
<comment type="caution">
    <text evidence="2">The sequence shown here is derived from an EMBL/GenBank/DDBJ whole genome shotgun (WGS) entry which is preliminary data.</text>
</comment>
<name>A0A0R1SC34_9LACO</name>
<dbReference type="AlphaFoldDB" id="A0A0R1SC34"/>
<evidence type="ECO:0000256" key="1">
    <source>
        <dbReference type="SAM" id="MobiDB-lite"/>
    </source>
</evidence>
<feature type="region of interest" description="Disordered" evidence="1">
    <location>
        <begin position="232"/>
        <end position="283"/>
    </location>
</feature>
<dbReference type="PIRSF" id="PIRSF029215">
    <property type="entry name" value="UCP029215"/>
    <property type="match status" value="1"/>
</dbReference>
<organism evidence="2 3">
    <name type="scientific">Lentilactobacillus diolivorans DSM 14421</name>
    <dbReference type="NCBI Taxonomy" id="1423739"/>
    <lineage>
        <taxon>Bacteria</taxon>
        <taxon>Bacillati</taxon>
        <taxon>Bacillota</taxon>
        <taxon>Bacilli</taxon>
        <taxon>Lactobacillales</taxon>
        <taxon>Lactobacillaceae</taxon>
        <taxon>Lentilactobacillus</taxon>
    </lineage>
</organism>
<dbReference type="Proteomes" id="UP000052013">
    <property type="component" value="Unassembled WGS sequence"/>
</dbReference>
<evidence type="ECO:0000313" key="2">
    <source>
        <dbReference type="EMBL" id="KRL67126.1"/>
    </source>
</evidence>
<dbReference type="Pfam" id="PF09979">
    <property type="entry name" value="DUF2213"/>
    <property type="match status" value="1"/>
</dbReference>
<proteinExistence type="predicted"/>
<protein>
    <recommendedName>
        <fullName evidence="4">DUF2213 domain-containing protein</fullName>
    </recommendedName>
</protein>
<evidence type="ECO:0008006" key="4">
    <source>
        <dbReference type="Google" id="ProtNLM"/>
    </source>
</evidence>
<dbReference type="STRING" id="1423739.FC85_GL002721"/>
<gene>
    <name evidence="2" type="ORF">FC85_GL002721</name>
</gene>
<sequence>MADLKTVTRYDRMAIMDSTIDDDGFLNITACPIAKPGVFPYRFSDGSELMEAKLPDDIFSPETVQSANSKPITNDHPNETVKPSNYKRYAVGMTHNDAQSDGRHLKVSMTVADQKTLDQIRDGKHELSIGFLANVDENPGEYQGTRYDAAQKNIKINHIAIVDHGRAGHDVNLFGDSAEMVLDKHKSNGGNQMTKLMLDSGDTVELESDAADKIQAQIKAYKQQITDAKEQAKQSKETAEETEKKLKSAKDDKEKAESDATKAKAEKDAEKAKAEKAKQDAADSIQEAVKNRLALEKKAKKVLGDSYEFESKDDKQIKVDAIKKLNDSFDEKDKDDIYINTYFDAMQDVAKNTGFDNAGGEFHKDSANETKLGNNLDLYDKKFGGEK</sequence>
<dbReference type="EMBL" id="AZEY01000034">
    <property type="protein sequence ID" value="KRL67126.1"/>
    <property type="molecule type" value="Genomic_DNA"/>
</dbReference>
<reference evidence="2 3" key="1">
    <citation type="journal article" date="2015" name="Genome Announc.">
        <title>Expanding the biotechnology potential of lactobacilli through comparative genomics of 213 strains and associated genera.</title>
        <authorList>
            <person name="Sun Z."/>
            <person name="Harris H.M."/>
            <person name="McCann A."/>
            <person name="Guo C."/>
            <person name="Argimon S."/>
            <person name="Zhang W."/>
            <person name="Yang X."/>
            <person name="Jeffery I.B."/>
            <person name="Cooney J.C."/>
            <person name="Kagawa T.F."/>
            <person name="Liu W."/>
            <person name="Song Y."/>
            <person name="Salvetti E."/>
            <person name="Wrobel A."/>
            <person name="Rasinkangas P."/>
            <person name="Parkhill J."/>
            <person name="Rea M.C."/>
            <person name="O'Sullivan O."/>
            <person name="Ritari J."/>
            <person name="Douillard F.P."/>
            <person name="Paul Ross R."/>
            <person name="Yang R."/>
            <person name="Briner A.E."/>
            <person name="Felis G.E."/>
            <person name="de Vos W.M."/>
            <person name="Barrangou R."/>
            <person name="Klaenhammer T.R."/>
            <person name="Caufield P.W."/>
            <person name="Cui Y."/>
            <person name="Zhang H."/>
            <person name="O'Toole P.W."/>
        </authorList>
    </citation>
    <scope>NUCLEOTIDE SEQUENCE [LARGE SCALE GENOMIC DNA]</scope>
    <source>
        <strain evidence="2 3">DSM 14421</strain>
    </source>
</reference>
<dbReference type="PATRIC" id="fig|1423739.3.peg.2822"/>
<evidence type="ECO:0000313" key="3">
    <source>
        <dbReference type="Proteomes" id="UP000052013"/>
    </source>
</evidence>
<accession>A0A0R1SC34</accession>